<reference evidence="1" key="1">
    <citation type="journal article" date="2012" name="Nature">
        <title>The oyster genome reveals stress adaptation and complexity of shell formation.</title>
        <authorList>
            <person name="Zhang G."/>
            <person name="Fang X."/>
            <person name="Guo X."/>
            <person name="Li L."/>
            <person name="Luo R."/>
            <person name="Xu F."/>
            <person name="Yang P."/>
            <person name="Zhang L."/>
            <person name="Wang X."/>
            <person name="Qi H."/>
            <person name="Xiong Z."/>
            <person name="Que H."/>
            <person name="Xie Y."/>
            <person name="Holland P.W."/>
            <person name="Paps J."/>
            <person name="Zhu Y."/>
            <person name="Wu F."/>
            <person name="Chen Y."/>
            <person name="Wang J."/>
            <person name="Peng C."/>
            <person name="Meng J."/>
            <person name="Yang L."/>
            <person name="Liu J."/>
            <person name="Wen B."/>
            <person name="Zhang N."/>
            <person name="Huang Z."/>
            <person name="Zhu Q."/>
            <person name="Feng Y."/>
            <person name="Mount A."/>
            <person name="Hedgecock D."/>
            <person name="Xu Z."/>
            <person name="Liu Y."/>
            <person name="Domazet-Loso T."/>
            <person name="Du Y."/>
            <person name="Sun X."/>
            <person name="Zhang S."/>
            <person name="Liu B."/>
            <person name="Cheng P."/>
            <person name="Jiang X."/>
            <person name="Li J."/>
            <person name="Fan D."/>
            <person name="Wang W."/>
            <person name="Fu W."/>
            <person name="Wang T."/>
            <person name="Wang B."/>
            <person name="Zhang J."/>
            <person name="Peng Z."/>
            <person name="Li Y."/>
            <person name="Li N."/>
            <person name="Wang J."/>
            <person name="Chen M."/>
            <person name="He Y."/>
            <person name="Tan F."/>
            <person name="Song X."/>
            <person name="Zheng Q."/>
            <person name="Huang R."/>
            <person name="Yang H."/>
            <person name="Du X."/>
            <person name="Chen L."/>
            <person name="Yang M."/>
            <person name="Gaffney P.M."/>
            <person name="Wang S."/>
            <person name="Luo L."/>
            <person name="She Z."/>
            <person name="Ming Y."/>
            <person name="Huang W."/>
            <person name="Zhang S."/>
            <person name="Huang B."/>
            <person name="Zhang Y."/>
            <person name="Qu T."/>
            <person name="Ni P."/>
            <person name="Miao G."/>
            <person name="Wang J."/>
            <person name="Wang Q."/>
            <person name="Steinberg C.E."/>
            <person name="Wang H."/>
            <person name="Li N."/>
            <person name="Qian L."/>
            <person name="Zhang G."/>
            <person name="Li Y."/>
            <person name="Yang H."/>
            <person name="Liu X."/>
            <person name="Wang J."/>
            <person name="Yin Y."/>
            <person name="Wang J."/>
        </authorList>
    </citation>
    <scope>NUCLEOTIDE SEQUENCE [LARGE SCALE GENOMIC DNA]</scope>
    <source>
        <strain evidence="1">05x7-T-G4-1.051#20</strain>
    </source>
</reference>
<protein>
    <submittedName>
        <fullName evidence="1">Uncharacterized protein</fullName>
    </submittedName>
</protein>
<dbReference type="EMBL" id="JH818877">
    <property type="protein sequence ID" value="EKC25504.1"/>
    <property type="molecule type" value="Genomic_DNA"/>
</dbReference>
<dbReference type="InParanoid" id="K1Q2B1"/>
<name>K1Q2B1_MAGGI</name>
<dbReference type="HOGENOM" id="CLU_3052368_0_0_1"/>
<sequence>MGRGDSPDIKQFFKKRGRVLNFISTLNPLIDLNIGNNGSIDLSQAPPSYSQFTE</sequence>
<dbReference type="AlphaFoldDB" id="K1Q2B1"/>
<evidence type="ECO:0000313" key="1">
    <source>
        <dbReference type="EMBL" id="EKC25504.1"/>
    </source>
</evidence>
<organism evidence="1">
    <name type="scientific">Magallana gigas</name>
    <name type="common">Pacific oyster</name>
    <name type="synonym">Crassostrea gigas</name>
    <dbReference type="NCBI Taxonomy" id="29159"/>
    <lineage>
        <taxon>Eukaryota</taxon>
        <taxon>Metazoa</taxon>
        <taxon>Spiralia</taxon>
        <taxon>Lophotrochozoa</taxon>
        <taxon>Mollusca</taxon>
        <taxon>Bivalvia</taxon>
        <taxon>Autobranchia</taxon>
        <taxon>Pteriomorphia</taxon>
        <taxon>Ostreida</taxon>
        <taxon>Ostreoidea</taxon>
        <taxon>Ostreidae</taxon>
        <taxon>Magallana</taxon>
    </lineage>
</organism>
<accession>K1Q2B1</accession>
<gene>
    <name evidence="1" type="ORF">CGI_10019384</name>
</gene>
<proteinExistence type="predicted"/>